<feature type="region of interest" description="Disordered" evidence="1">
    <location>
        <begin position="389"/>
        <end position="439"/>
    </location>
</feature>
<evidence type="ECO:0000256" key="1">
    <source>
        <dbReference type="SAM" id="MobiDB-lite"/>
    </source>
</evidence>
<dbReference type="HOGENOM" id="CLU_611805_0_0_1"/>
<reference evidence="3" key="1">
    <citation type="journal article" date="2006" name="PLoS Biol.">
        <title>Macronuclear genome sequence of the ciliate Tetrahymena thermophila, a model eukaryote.</title>
        <authorList>
            <person name="Eisen J.A."/>
            <person name="Coyne R.S."/>
            <person name="Wu M."/>
            <person name="Wu D."/>
            <person name="Thiagarajan M."/>
            <person name="Wortman J.R."/>
            <person name="Badger J.H."/>
            <person name="Ren Q."/>
            <person name="Amedeo P."/>
            <person name="Jones K.M."/>
            <person name="Tallon L.J."/>
            <person name="Delcher A.L."/>
            <person name="Salzberg S.L."/>
            <person name="Silva J.C."/>
            <person name="Haas B.J."/>
            <person name="Majoros W.H."/>
            <person name="Farzad M."/>
            <person name="Carlton J.M."/>
            <person name="Smith R.K. Jr."/>
            <person name="Garg J."/>
            <person name="Pearlman R.E."/>
            <person name="Karrer K.M."/>
            <person name="Sun L."/>
            <person name="Manning G."/>
            <person name="Elde N.C."/>
            <person name="Turkewitz A.P."/>
            <person name="Asai D.J."/>
            <person name="Wilkes D.E."/>
            <person name="Wang Y."/>
            <person name="Cai H."/>
            <person name="Collins K."/>
            <person name="Stewart B.A."/>
            <person name="Lee S.R."/>
            <person name="Wilamowska K."/>
            <person name="Weinberg Z."/>
            <person name="Ruzzo W.L."/>
            <person name="Wloga D."/>
            <person name="Gaertig J."/>
            <person name="Frankel J."/>
            <person name="Tsao C.-C."/>
            <person name="Gorovsky M.A."/>
            <person name="Keeling P.J."/>
            <person name="Waller R.F."/>
            <person name="Patron N.J."/>
            <person name="Cherry J.M."/>
            <person name="Stover N.A."/>
            <person name="Krieger C.J."/>
            <person name="del Toro C."/>
            <person name="Ryder H.F."/>
            <person name="Williamson S.C."/>
            <person name="Barbeau R.A."/>
            <person name="Hamilton E.P."/>
            <person name="Orias E."/>
        </authorList>
    </citation>
    <scope>NUCLEOTIDE SEQUENCE [LARGE SCALE GENOMIC DNA]</scope>
    <source>
        <strain evidence="3">SB210</strain>
    </source>
</reference>
<dbReference type="RefSeq" id="XP_001031275.2">
    <property type="nucleotide sequence ID" value="XM_001031275.3"/>
</dbReference>
<protein>
    <submittedName>
        <fullName evidence="2">Uncharacterized protein</fullName>
    </submittedName>
</protein>
<feature type="compositionally biased region" description="Basic residues" evidence="1">
    <location>
        <begin position="422"/>
        <end position="439"/>
    </location>
</feature>
<accession>Q22EB6</accession>
<dbReference type="Proteomes" id="UP000009168">
    <property type="component" value="Unassembled WGS sequence"/>
</dbReference>
<keyword evidence="4" id="KW-0002">3D-structure</keyword>
<evidence type="ECO:0007829" key="4">
    <source>
        <dbReference type="PDB" id="6Z1P"/>
    </source>
</evidence>
<feature type="compositionally biased region" description="Acidic residues" evidence="1">
    <location>
        <begin position="391"/>
        <end position="415"/>
    </location>
</feature>
<dbReference type="KEGG" id="tet:TTHERM_00835120"/>
<sequence>MMNRNLFKLLQLSTKSVSFNCTKLNYKFATFPSKEQMRFQKNMGYNGFQPNIAFKDDLYFPLDNPVQRQGLEDLINHIKVNPNLAIEGRGLCTILYIIAREGKDEPFIFKELERHLYKFKENLSPRLSFGGLYASYKSNLASPYQVSFFEDEFTRNSQQINAYEAIEILQTMFENTTKVNEHKIQYFHQSVKPIIVSNFSKQVRPYTGNLLKLFIGLRNMNIYDEELHELILKYLPYRRGLNNVKDIAEVYETLCDYKEKGILKQNIDAHIEALEKKLTTKDDCRWRYNLKEKRFYTYDELIANRDNYTIKDQLNHKYRFSNPELIEKFNLVQSDKDAIKAELEARERSRELENLVLEMFELKNRGEVAQTEDKNTLKGTYENVIFVKEGEELEEEEGAEEIDNEPAEEVDEGLDFDLKSSNKPKVKKEKGQKQKNKNN</sequence>
<gene>
    <name evidence="2" type="ORF">TTHERM_00835120</name>
</gene>
<name>Q22EB6_TETTS</name>
<dbReference type="EMDB" id="EMD-11032"/>
<proteinExistence type="evidence at protein level"/>
<keyword evidence="3" id="KW-1185">Reference proteome</keyword>
<dbReference type="GeneID" id="7824122"/>
<reference evidence="4" key="2">
    <citation type="journal article" date="2020" name="Elife">
        <title>Ciliate mitoribosome illuminates evolutionary steps of mitochondrial translation.</title>
        <authorList>
            <person name="Tobiasson V."/>
            <person name="Amunts A."/>
        </authorList>
    </citation>
    <scope>STRUCTURE BY ELECTRON MICROSCOPY (3.70 ANGSTROMS)</scope>
</reference>
<dbReference type="AlphaFoldDB" id="Q22EB6"/>
<dbReference type="CDD" id="cd23692">
    <property type="entry name" value="mS89"/>
    <property type="match status" value="1"/>
</dbReference>
<dbReference type="OrthoDB" id="10471061at2759"/>
<dbReference type="EMBL" id="GG662778">
    <property type="protein sequence ID" value="EAR83612.2"/>
    <property type="molecule type" value="Genomic_DNA"/>
</dbReference>
<dbReference type="eggNOG" id="ENOG502T1B6">
    <property type="taxonomic scope" value="Eukaryota"/>
</dbReference>
<organism evidence="2 3">
    <name type="scientific">Tetrahymena thermophila (strain SB210)</name>
    <dbReference type="NCBI Taxonomy" id="312017"/>
    <lineage>
        <taxon>Eukaryota</taxon>
        <taxon>Sar</taxon>
        <taxon>Alveolata</taxon>
        <taxon>Ciliophora</taxon>
        <taxon>Intramacronucleata</taxon>
        <taxon>Oligohymenophorea</taxon>
        <taxon>Hymenostomatida</taxon>
        <taxon>Tetrahymenina</taxon>
        <taxon>Tetrahymenidae</taxon>
        <taxon>Tetrahymena</taxon>
    </lineage>
</organism>
<dbReference type="PDB" id="6Z1P">
    <property type="method" value="EM"/>
    <property type="resolution" value="3.70 A"/>
    <property type="chains" value="BU=1-439"/>
</dbReference>
<dbReference type="InParanoid" id="Q22EB6"/>
<dbReference type="STRING" id="312017.Q22EB6"/>
<evidence type="ECO:0000313" key="3">
    <source>
        <dbReference type="Proteomes" id="UP000009168"/>
    </source>
</evidence>
<evidence type="ECO:0000313" key="2">
    <source>
        <dbReference type="EMBL" id="EAR83612.2"/>
    </source>
</evidence>